<dbReference type="PANTHER" id="PTHR30185:SF18">
    <property type="entry name" value="TRANSCRIPTIONAL REGULATOR MTLR"/>
    <property type="match status" value="1"/>
</dbReference>
<reference evidence="8 9" key="1">
    <citation type="submission" date="2015-08" db="EMBL/GenBank/DDBJ databases">
        <title>Draft genome sequence of cellulolytic and xylanolytic Paenibacillus sp. A59, isolated from a decaying forest soil from Patagonia, Argentina.</title>
        <authorList>
            <person name="Ghio S."/>
            <person name="Caceres A.M."/>
            <person name="Talia P."/>
            <person name="Grasso D."/>
            <person name="Campos E."/>
        </authorList>
    </citation>
    <scope>NUCLEOTIDE SEQUENCE [LARGE SCALE GENOMIC DNA]</scope>
    <source>
        <strain evidence="8 9">A59</strain>
    </source>
</reference>
<dbReference type="AlphaFoldDB" id="A0A0M9BSR3"/>
<dbReference type="Gene3D" id="3.40.930.10">
    <property type="entry name" value="Mannitol-specific EII, Chain A"/>
    <property type="match status" value="1"/>
</dbReference>
<dbReference type="Pfam" id="PF00359">
    <property type="entry name" value="PTS_EIIA_2"/>
    <property type="match status" value="1"/>
</dbReference>
<dbReference type="InterPro" id="IPR036095">
    <property type="entry name" value="PTS_EIIB-like_sf"/>
</dbReference>
<dbReference type="CDD" id="cd05568">
    <property type="entry name" value="PTS_IIB_bgl_like"/>
    <property type="match status" value="1"/>
</dbReference>
<dbReference type="Proteomes" id="UP000037688">
    <property type="component" value="Unassembled WGS sequence"/>
</dbReference>
<gene>
    <name evidence="8" type="ORF">AMS66_01640</name>
</gene>
<evidence type="ECO:0000259" key="6">
    <source>
        <dbReference type="PROSITE" id="PS51099"/>
    </source>
</evidence>
<keyword evidence="3" id="KW-0805">Transcription regulation</keyword>
<dbReference type="InterPro" id="IPR013011">
    <property type="entry name" value="PTS_EIIB_2"/>
</dbReference>
<dbReference type="EMBL" id="LITU01000015">
    <property type="protein sequence ID" value="KOY18253.1"/>
    <property type="molecule type" value="Genomic_DNA"/>
</dbReference>
<accession>A0A0M9BSR3</accession>
<keyword evidence="4" id="KW-0804">Transcription</keyword>
<dbReference type="GO" id="GO:0008982">
    <property type="term" value="F:protein-N(PI)-phosphohistidine-sugar phosphotransferase activity"/>
    <property type="evidence" value="ECO:0007669"/>
    <property type="project" value="InterPro"/>
</dbReference>
<dbReference type="GO" id="GO:0009401">
    <property type="term" value="P:phosphoenolpyruvate-dependent sugar phosphotransferase system"/>
    <property type="evidence" value="ECO:0007669"/>
    <property type="project" value="InterPro"/>
</dbReference>
<dbReference type="Pfam" id="PF08279">
    <property type="entry name" value="HTH_11"/>
    <property type="match status" value="1"/>
</dbReference>
<dbReference type="PANTHER" id="PTHR30185">
    <property type="entry name" value="CRYPTIC BETA-GLUCOSIDE BGL OPERON ANTITERMINATOR"/>
    <property type="match status" value="1"/>
</dbReference>
<dbReference type="GO" id="GO:0006355">
    <property type="term" value="P:regulation of DNA-templated transcription"/>
    <property type="evidence" value="ECO:0007669"/>
    <property type="project" value="InterPro"/>
</dbReference>
<dbReference type="PATRIC" id="fig|1705561.3.peg.3101"/>
<dbReference type="InterPro" id="IPR050661">
    <property type="entry name" value="BglG_antiterminators"/>
</dbReference>
<feature type="domain" description="PTS EIIA type-2" evidence="5">
    <location>
        <begin position="541"/>
        <end position="686"/>
    </location>
</feature>
<dbReference type="RefSeq" id="WP_053779160.1">
    <property type="nucleotide sequence ID" value="NZ_LITU01000015.1"/>
</dbReference>
<dbReference type="InterPro" id="IPR036634">
    <property type="entry name" value="PRD_sf"/>
</dbReference>
<dbReference type="InterPro" id="IPR036388">
    <property type="entry name" value="WH-like_DNA-bd_sf"/>
</dbReference>
<dbReference type="SUPFAM" id="SSF55804">
    <property type="entry name" value="Phoshotransferase/anion transport protein"/>
    <property type="match status" value="1"/>
</dbReference>
<dbReference type="Gene3D" id="1.10.1790.10">
    <property type="entry name" value="PRD domain"/>
    <property type="match status" value="1"/>
</dbReference>
<evidence type="ECO:0000259" key="7">
    <source>
        <dbReference type="PROSITE" id="PS51372"/>
    </source>
</evidence>
<protein>
    <submittedName>
        <fullName evidence="8">Transcriptional antiterminator</fullName>
    </submittedName>
</protein>
<keyword evidence="9" id="KW-1185">Reference proteome</keyword>
<evidence type="ECO:0000313" key="8">
    <source>
        <dbReference type="EMBL" id="KOY18253.1"/>
    </source>
</evidence>
<keyword evidence="2" id="KW-0677">Repeat</keyword>
<feature type="domain" description="PRD" evidence="7">
    <location>
        <begin position="313"/>
        <end position="418"/>
    </location>
</feature>
<dbReference type="InterPro" id="IPR002178">
    <property type="entry name" value="PTS_EIIA_type-2_dom"/>
</dbReference>
<dbReference type="SUPFAM" id="SSF63520">
    <property type="entry name" value="PTS-regulatory domain, PRD"/>
    <property type="match status" value="1"/>
</dbReference>
<comment type="caution">
    <text evidence="8">The sequence shown here is derived from an EMBL/GenBank/DDBJ whole genome shotgun (WGS) entry which is preliminary data.</text>
</comment>
<evidence type="ECO:0000256" key="4">
    <source>
        <dbReference type="ARBA" id="ARBA00023163"/>
    </source>
</evidence>
<dbReference type="PROSITE" id="PS51094">
    <property type="entry name" value="PTS_EIIA_TYPE_2"/>
    <property type="match status" value="1"/>
</dbReference>
<evidence type="ECO:0000259" key="5">
    <source>
        <dbReference type="PROSITE" id="PS51094"/>
    </source>
</evidence>
<dbReference type="SUPFAM" id="SSF52794">
    <property type="entry name" value="PTS system IIB component-like"/>
    <property type="match status" value="1"/>
</dbReference>
<keyword evidence="1" id="KW-0808">Transferase</keyword>
<proteinExistence type="predicted"/>
<dbReference type="InterPro" id="IPR011608">
    <property type="entry name" value="PRD"/>
</dbReference>
<evidence type="ECO:0000256" key="1">
    <source>
        <dbReference type="ARBA" id="ARBA00022679"/>
    </source>
</evidence>
<dbReference type="InterPro" id="IPR016152">
    <property type="entry name" value="PTrfase/Anion_transptr"/>
</dbReference>
<dbReference type="PROSITE" id="PS51372">
    <property type="entry name" value="PRD_2"/>
    <property type="match status" value="1"/>
</dbReference>
<dbReference type="Gene3D" id="1.10.10.10">
    <property type="entry name" value="Winged helix-like DNA-binding domain superfamily/Winged helix DNA-binding domain"/>
    <property type="match status" value="1"/>
</dbReference>
<dbReference type="Gene3D" id="3.40.50.2300">
    <property type="match status" value="1"/>
</dbReference>
<feature type="domain" description="PTS EIIB type-2" evidence="6">
    <location>
        <begin position="422"/>
        <end position="511"/>
    </location>
</feature>
<evidence type="ECO:0000256" key="2">
    <source>
        <dbReference type="ARBA" id="ARBA00022737"/>
    </source>
</evidence>
<sequence>MSNITRRQREIVEFLLEHPHEVTAGDIAVAVKVSTRTVHRELQMIEQWLEPLGMRLEKKSGTGVRIDPGSDDLAVLRQQLELNEYVEFTPEERKLFMLCILLDEAEPVKLLALASDLKVTVSTASNDLDDLEPRIHLAGLKLVRRRGYGVKINGSELAHRMAISALALEYLDESDLFGRQAEQGVSKVNSKLLEMIGHKDVLTVENALWQPDIEWLENIPERQYMRLLIQLSVAVVRIRKGYGIGRGIQQDKKDIGNPLQGDKGKVPEYLASRLCGVLSAQLGMDFVGEEQVYFHRLLIEIEQSIHSSRLLPIDDLVLLDMVRALTDRMQEKTHYSFHEDRLLREGLIAHMEPVLERMDGRQLIRNPLLQQIRKDYESLFEDVKKAVREAWPNTDVPDEEIGFLVMHFGASIERLRVLKREIRAVVVCTSGIGSSRMLSSRLSKEIPEIRIVDSVSWYEAARIPKTEYDLVLSTVDLPMDKHQYYKVSPLLTAEESERLRHFIRTTTLQREHSPPPEAESKATGRFTDPVGLEATLIEIVQIIGKFQVFPLDNQEIGFFETAYAMCSVLHQSGVLNNPDEIARLLEEREAVGSQKIPGTSLALFHTRSDGIQSPSITLFQLTEPLLRTPEDPAGVSHVLLMLGPRQLSKESLEVLSEISALLLQEEMIALLEKGNRDDLIHYLSQELAGFYRSKTEIGGIQT</sequence>
<dbReference type="PROSITE" id="PS51099">
    <property type="entry name" value="PTS_EIIB_TYPE_2"/>
    <property type="match status" value="1"/>
</dbReference>
<name>A0A0M9BSR3_9BACL</name>
<evidence type="ECO:0000256" key="3">
    <source>
        <dbReference type="ARBA" id="ARBA00023015"/>
    </source>
</evidence>
<dbReference type="OrthoDB" id="9776005at2"/>
<dbReference type="InterPro" id="IPR013196">
    <property type="entry name" value="HTH_11"/>
</dbReference>
<dbReference type="Pfam" id="PF00874">
    <property type="entry name" value="PRD"/>
    <property type="match status" value="1"/>
</dbReference>
<evidence type="ECO:0000313" key="9">
    <source>
        <dbReference type="Proteomes" id="UP000037688"/>
    </source>
</evidence>
<organism evidence="8 9">
    <name type="scientific">Paenibacillus xylanivorans</name>
    <dbReference type="NCBI Taxonomy" id="1705561"/>
    <lineage>
        <taxon>Bacteria</taxon>
        <taxon>Bacillati</taxon>
        <taxon>Bacillota</taxon>
        <taxon>Bacilli</taxon>
        <taxon>Bacillales</taxon>
        <taxon>Paenibacillaceae</taxon>
        <taxon>Paenibacillus</taxon>
    </lineage>
</organism>